<evidence type="ECO:0000313" key="9">
    <source>
        <dbReference type="Proteomes" id="UP001208570"/>
    </source>
</evidence>
<dbReference type="InterPro" id="IPR050131">
    <property type="entry name" value="Peptidase_S8_subtilisin-like"/>
</dbReference>
<comment type="caution">
    <text evidence="5">Lacks conserved residue(s) required for the propagation of feature annotation.</text>
</comment>
<proteinExistence type="inferred from homology"/>
<feature type="chain" id="PRO_5042221178" description="Peptidase S8/S53 domain-containing protein" evidence="6">
    <location>
        <begin position="16"/>
        <end position="210"/>
    </location>
</feature>
<dbReference type="InterPro" id="IPR036852">
    <property type="entry name" value="Peptidase_S8/S53_dom_sf"/>
</dbReference>
<comment type="caution">
    <text evidence="8">The sequence shown here is derived from an EMBL/GenBank/DDBJ whole genome shotgun (WGS) entry which is preliminary data.</text>
</comment>
<protein>
    <recommendedName>
        <fullName evidence="7">Peptidase S8/S53 domain-containing protein</fullName>
    </recommendedName>
</protein>
<dbReference type="InterPro" id="IPR015500">
    <property type="entry name" value="Peptidase_S8_subtilisin-rel"/>
</dbReference>
<evidence type="ECO:0000259" key="7">
    <source>
        <dbReference type="Pfam" id="PF00082"/>
    </source>
</evidence>
<dbReference type="PROSITE" id="PS00137">
    <property type="entry name" value="SUBTILASE_HIS"/>
    <property type="match status" value="1"/>
</dbReference>
<evidence type="ECO:0000313" key="8">
    <source>
        <dbReference type="EMBL" id="KAK2162131.1"/>
    </source>
</evidence>
<dbReference type="Pfam" id="PF00082">
    <property type="entry name" value="Peptidase_S8"/>
    <property type="match status" value="1"/>
</dbReference>
<dbReference type="PROSITE" id="PS51892">
    <property type="entry name" value="SUBTILASE"/>
    <property type="match status" value="1"/>
</dbReference>
<evidence type="ECO:0000256" key="2">
    <source>
        <dbReference type="ARBA" id="ARBA00022670"/>
    </source>
</evidence>
<dbReference type="PANTHER" id="PTHR43806">
    <property type="entry name" value="PEPTIDASE S8"/>
    <property type="match status" value="1"/>
</dbReference>
<keyword evidence="3" id="KW-0378">Hydrolase</keyword>
<evidence type="ECO:0000256" key="3">
    <source>
        <dbReference type="ARBA" id="ARBA00022801"/>
    </source>
</evidence>
<name>A0AAD9NBJ3_9ANNE</name>
<organism evidence="8 9">
    <name type="scientific">Paralvinella palmiformis</name>
    <dbReference type="NCBI Taxonomy" id="53620"/>
    <lineage>
        <taxon>Eukaryota</taxon>
        <taxon>Metazoa</taxon>
        <taxon>Spiralia</taxon>
        <taxon>Lophotrochozoa</taxon>
        <taxon>Annelida</taxon>
        <taxon>Polychaeta</taxon>
        <taxon>Sedentaria</taxon>
        <taxon>Canalipalpata</taxon>
        <taxon>Terebellida</taxon>
        <taxon>Terebelliformia</taxon>
        <taxon>Alvinellidae</taxon>
        <taxon>Paralvinella</taxon>
    </lineage>
</organism>
<dbReference type="SUPFAM" id="SSF52743">
    <property type="entry name" value="Subtilisin-like"/>
    <property type="match status" value="1"/>
</dbReference>
<sequence length="210" mass="23174">MFIVALFGFLALCVAQDYVEREYLIGIKPYTNELSFSKMLKSDFGIDVKKTWNLGKVKILHVSGDENDVVRVGRLAEAKYWERNGYAHAVQNCMEQPAPHCWGLDRIDQETKLTYDDPLFVNATYIWGERMATGVNAYVLDTGIDVAHVEFEGRATWGYTADGIAPGEYDGNGHGTHVSGTIGSASYGVAKDVNLVAVKVLADTGQRTVD</sequence>
<evidence type="ECO:0000256" key="1">
    <source>
        <dbReference type="ARBA" id="ARBA00011073"/>
    </source>
</evidence>
<dbReference type="InterPro" id="IPR000209">
    <property type="entry name" value="Peptidase_S8/S53_dom"/>
</dbReference>
<evidence type="ECO:0000256" key="4">
    <source>
        <dbReference type="ARBA" id="ARBA00022825"/>
    </source>
</evidence>
<accession>A0AAD9NBJ3</accession>
<reference evidence="8" key="1">
    <citation type="journal article" date="2023" name="Mol. Biol. Evol.">
        <title>Third-Generation Sequencing Reveals the Adaptive Role of the Epigenome in Three Deep-Sea Polychaetes.</title>
        <authorList>
            <person name="Perez M."/>
            <person name="Aroh O."/>
            <person name="Sun Y."/>
            <person name="Lan Y."/>
            <person name="Juniper S.K."/>
            <person name="Young C.R."/>
            <person name="Angers B."/>
            <person name="Qian P.Y."/>
        </authorList>
    </citation>
    <scope>NUCLEOTIDE SEQUENCE</scope>
    <source>
        <strain evidence="8">P08H-3</strain>
    </source>
</reference>
<feature type="signal peptide" evidence="6">
    <location>
        <begin position="1"/>
        <end position="15"/>
    </location>
</feature>
<dbReference type="GO" id="GO:0004252">
    <property type="term" value="F:serine-type endopeptidase activity"/>
    <property type="evidence" value="ECO:0007669"/>
    <property type="project" value="InterPro"/>
</dbReference>
<dbReference type="GO" id="GO:0006508">
    <property type="term" value="P:proteolysis"/>
    <property type="evidence" value="ECO:0007669"/>
    <property type="project" value="UniProtKB-KW"/>
</dbReference>
<keyword evidence="4" id="KW-0720">Serine protease</keyword>
<evidence type="ECO:0000256" key="5">
    <source>
        <dbReference type="PROSITE-ProRule" id="PRU01240"/>
    </source>
</evidence>
<dbReference type="Proteomes" id="UP001208570">
    <property type="component" value="Unassembled WGS sequence"/>
</dbReference>
<evidence type="ECO:0000256" key="6">
    <source>
        <dbReference type="SAM" id="SignalP"/>
    </source>
</evidence>
<keyword evidence="9" id="KW-1185">Reference proteome</keyword>
<dbReference type="EMBL" id="JAODUP010000103">
    <property type="protein sequence ID" value="KAK2162131.1"/>
    <property type="molecule type" value="Genomic_DNA"/>
</dbReference>
<gene>
    <name evidence="8" type="ORF">LSH36_103g04032</name>
</gene>
<dbReference type="PRINTS" id="PR00723">
    <property type="entry name" value="SUBTILISIN"/>
</dbReference>
<dbReference type="PANTHER" id="PTHR43806:SF11">
    <property type="entry name" value="CEREVISIN-RELATED"/>
    <property type="match status" value="1"/>
</dbReference>
<comment type="similarity">
    <text evidence="1 5">Belongs to the peptidase S8 family.</text>
</comment>
<keyword evidence="2" id="KW-0645">Protease</keyword>
<dbReference type="Gene3D" id="3.40.50.200">
    <property type="entry name" value="Peptidase S8/S53 domain"/>
    <property type="match status" value="1"/>
</dbReference>
<dbReference type="AlphaFoldDB" id="A0AAD9NBJ3"/>
<dbReference type="GO" id="GO:0005615">
    <property type="term" value="C:extracellular space"/>
    <property type="evidence" value="ECO:0007669"/>
    <property type="project" value="TreeGrafter"/>
</dbReference>
<dbReference type="InterPro" id="IPR022398">
    <property type="entry name" value="Peptidase_S8_His-AS"/>
</dbReference>
<keyword evidence="6" id="KW-0732">Signal</keyword>
<feature type="domain" description="Peptidase S8/S53" evidence="7">
    <location>
        <begin position="139"/>
        <end position="204"/>
    </location>
</feature>
<dbReference type="InterPro" id="IPR023827">
    <property type="entry name" value="Peptidase_S8_Asp-AS"/>
</dbReference>
<dbReference type="PROSITE" id="PS00136">
    <property type="entry name" value="SUBTILASE_ASP"/>
    <property type="match status" value="1"/>
</dbReference>